<evidence type="ECO:0000256" key="9">
    <source>
        <dbReference type="ARBA" id="ARBA00023136"/>
    </source>
</evidence>
<dbReference type="InterPro" id="IPR039808">
    <property type="entry name" value="Cadherin"/>
</dbReference>
<feature type="domain" description="Cadherin" evidence="13">
    <location>
        <begin position="299"/>
        <end position="378"/>
    </location>
</feature>
<dbReference type="FunFam" id="2.60.40.60:FF:000039">
    <property type="entry name" value="FAT atypical cadherin 3"/>
    <property type="match status" value="1"/>
</dbReference>
<dbReference type="AlphaFoldDB" id="A0ABD0YVL5"/>
<dbReference type="Proteomes" id="UP001558652">
    <property type="component" value="Unassembled WGS sequence"/>
</dbReference>
<organism evidence="14 15">
    <name type="scientific">Ranatra chinensis</name>
    <dbReference type="NCBI Taxonomy" id="642074"/>
    <lineage>
        <taxon>Eukaryota</taxon>
        <taxon>Metazoa</taxon>
        <taxon>Ecdysozoa</taxon>
        <taxon>Arthropoda</taxon>
        <taxon>Hexapoda</taxon>
        <taxon>Insecta</taxon>
        <taxon>Pterygota</taxon>
        <taxon>Neoptera</taxon>
        <taxon>Paraneoptera</taxon>
        <taxon>Hemiptera</taxon>
        <taxon>Heteroptera</taxon>
        <taxon>Panheteroptera</taxon>
        <taxon>Nepomorpha</taxon>
        <taxon>Nepidae</taxon>
        <taxon>Ranatrinae</taxon>
        <taxon>Ranatra</taxon>
    </lineage>
</organism>
<keyword evidence="6 12" id="KW-0106">Calcium</keyword>
<comment type="caution">
    <text evidence="14">The sequence shown here is derived from an EMBL/GenBank/DDBJ whole genome shotgun (WGS) entry which is preliminary data.</text>
</comment>
<dbReference type="GO" id="GO:0005509">
    <property type="term" value="F:calcium ion binding"/>
    <property type="evidence" value="ECO:0007669"/>
    <property type="project" value="UniProtKB-UniRule"/>
</dbReference>
<evidence type="ECO:0000313" key="14">
    <source>
        <dbReference type="EMBL" id="KAL1139776.1"/>
    </source>
</evidence>
<dbReference type="EMBL" id="JBFDAA010000002">
    <property type="protein sequence ID" value="KAL1139776.1"/>
    <property type="molecule type" value="Genomic_DNA"/>
</dbReference>
<keyword evidence="2" id="KW-0245">EGF-like domain</keyword>
<dbReference type="Pfam" id="PF00028">
    <property type="entry name" value="Cadherin"/>
    <property type="match status" value="4"/>
</dbReference>
<name>A0ABD0YVL5_9HEMI</name>
<dbReference type="GO" id="GO:0048513">
    <property type="term" value="P:animal organ development"/>
    <property type="evidence" value="ECO:0007669"/>
    <property type="project" value="UniProtKB-ARBA"/>
</dbReference>
<dbReference type="PANTHER" id="PTHR24027">
    <property type="entry name" value="CADHERIN-23"/>
    <property type="match status" value="1"/>
</dbReference>
<evidence type="ECO:0000256" key="12">
    <source>
        <dbReference type="PROSITE-ProRule" id="PRU00043"/>
    </source>
</evidence>
<dbReference type="SMART" id="SM00112">
    <property type="entry name" value="CA"/>
    <property type="match status" value="4"/>
</dbReference>
<sequence>MSIFFVTDDNGRLEYSISSGDEESVFDIGAENGTIRTRRTLDRETKSLYNLVVVASDQAKPPQTRLSSTVQVSILVKDVNDMAPELMTPKETSVSENAAVGTVVLAVKAIDRDEGRNGYVEYSLGGSGGDTALFSLGPADGLLRVAGRLDRETRANYTLELRARDRGEPPASARATLLVTVLDENDNSPIFDPKQYSASVPENASIGASVLQVSATDVDEGLNGRIRYSIVGGDENRDFSISEDSGVVRVAKNLNFERKSRYVLTVRAEDCNSETVVRHDTATISVQVADINDNPPTFLDSPYLAYVVEGVLPPHVVTVTAYDADTPPFNGQVRYFLKEGDPDLFRINSSTGEISLLHPLDREAQSEYTLTLVAMDTGESCFNNYSINIL</sequence>
<evidence type="ECO:0000256" key="2">
    <source>
        <dbReference type="ARBA" id="ARBA00022536"/>
    </source>
</evidence>
<dbReference type="GO" id="GO:0001736">
    <property type="term" value="P:establishment of planar polarity"/>
    <property type="evidence" value="ECO:0007669"/>
    <property type="project" value="UniProtKB-ARBA"/>
</dbReference>
<reference evidence="14 15" key="1">
    <citation type="submission" date="2024-07" db="EMBL/GenBank/DDBJ databases">
        <title>Chromosome-level genome assembly of the water stick insect Ranatra chinensis (Heteroptera: Nepidae).</title>
        <authorList>
            <person name="Liu X."/>
        </authorList>
    </citation>
    <scope>NUCLEOTIDE SEQUENCE [LARGE SCALE GENOMIC DNA]</scope>
    <source>
        <strain evidence="14">Cailab_2021Rc</strain>
        <tissue evidence="14">Muscle</tissue>
    </source>
</reference>
<dbReference type="PANTHER" id="PTHR24027:SF438">
    <property type="entry name" value="CADHERIN 23"/>
    <property type="match status" value="1"/>
</dbReference>
<feature type="domain" description="Cadherin" evidence="13">
    <location>
        <begin position="8"/>
        <end position="86"/>
    </location>
</feature>
<proteinExistence type="predicted"/>
<dbReference type="GO" id="GO:0008104">
    <property type="term" value="P:intracellular protein localization"/>
    <property type="evidence" value="ECO:0007669"/>
    <property type="project" value="UniProtKB-ARBA"/>
</dbReference>
<evidence type="ECO:0000313" key="15">
    <source>
        <dbReference type="Proteomes" id="UP001558652"/>
    </source>
</evidence>
<accession>A0ABD0YVL5</accession>
<protein>
    <recommendedName>
        <fullName evidence="13">Cadherin domain-containing protein</fullName>
    </recommendedName>
</protein>
<dbReference type="GO" id="GO:0007163">
    <property type="term" value="P:establishment or maintenance of cell polarity"/>
    <property type="evidence" value="ECO:0007669"/>
    <property type="project" value="UniProtKB-ARBA"/>
</dbReference>
<keyword evidence="11" id="KW-0325">Glycoprotein</keyword>
<evidence type="ECO:0000256" key="5">
    <source>
        <dbReference type="ARBA" id="ARBA00022737"/>
    </source>
</evidence>
<keyword evidence="3" id="KW-0812">Transmembrane</keyword>
<dbReference type="PROSITE" id="PS00232">
    <property type="entry name" value="CADHERIN_1"/>
    <property type="match status" value="2"/>
</dbReference>
<keyword evidence="4" id="KW-0732">Signal</keyword>
<dbReference type="Gene3D" id="2.60.40.60">
    <property type="entry name" value="Cadherins"/>
    <property type="match status" value="4"/>
</dbReference>
<evidence type="ECO:0000256" key="4">
    <source>
        <dbReference type="ARBA" id="ARBA00022729"/>
    </source>
</evidence>
<gene>
    <name evidence="14" type="ORF">AAG570_006753</name>
</gene>
<keyword evidence="7" id="KW-0130">Cell adhesion</keyword>
<feature type="domain" description="Cadherin" evidence="13">
    <location>
        <begin position="192"/>
        <end position="298"/>
    </location>
</feature>
<evidence type="ECO:0000256" key="1">
    <source>
        <dbReference type="ARBA" id="ARBA00004251"/>
    </source>
</evidence>
<dbReference type="InterPro" id="IPR020894">
    <property type="entry name" value="Cadherin_CS"/>
</dbReference>
<evidence type="ECO:0000256" key="8">
    <source>
        <dbReference type="ARBA" id="ARBA00022989"/>
    </source>
</evidence>
<keyword evidence="9" id="KW-0472">Membrane</keyword>
<evidence type="ECO:0000256" key="6">
    <source>
        <dbReference type="ARBA" id="ARBA00022837"/>
    </source>
</evidence>
<dbReference type="GO" id="GO:0007155">
    <property type="term" value="P:cell adhesion"/>
    <property type="evidence" value="ECO:0007669"/>
    <property type="project" value="UniProtKB-KW"/>
</dbReference>
<evidence type="ECO:0000256" key="11">
    <source>
        <dbReference type="ARBA" id="ARBA00023180"/>
    </source>
</evidence>
<keyword evidence="8" id="KW-1133">Transmembrane helix</keyword>
<dbReference type="InterPro" id="IPR015919">
    <property type="entry name" value="Cadherin-like_sf"/>
</dbReference>
<dbReference type="InterPro" id="IPR002126">
    <property type="entry name" value="Cadherin-like_dom"/>
</dbReference>
<keyword evidence="10" id="KW-1015">Disulfide bond</keyword>
<dbReference type="PROSITE" id="PS50268">
    <property type="entry name" value="CADHERIN_2"/>
    <property type="match status" value="4"/>
</dbReference>
<comment type="subcellular location">
    <subcellularLocation>
        <location evidence="1">Cell membrane</location>
        <topology evidence="1">Single-pass type I membrane protein</topology>
    </subcellularLocation>
</comment>
<feature type="domain" description="Cadherin" evidence="13">
    <location>
        <begin position="86"/>
        <end position="191"/>
    </location>
</feature>
<evidence type="ECO:0000256" key="7">
    <source>
        <dbReference type="ARBA" id="ARBA00022889"/>
    </source>
</evidence>
<keyword evidence="15" id="KW-1185">Reference proteome</keyword>
<keyword evidence="5" id="KW-0677">Repeat</keyword>
<dbReference type="PRINTS" id="PR00205">
    <property type="entry name" value="CADHERIN"/>
</dbReference>
<dbReference type="SUPFAM" id="SSF49313">
    <property type="entry name" value="Cadherin-like"/>
    <property type="match status" value="4"/>
</dbReference>
<evidence type="ECO:0000256" key="3">
    <source>
        <dbReference type="ARBA" id="ARBA00022692"/>
    </source>
</evidence>
<evidence type="ECO:0000259" key="13">
    <source>
        <dbReference type="PROSITE" id="PS50268"/>
    </source>
</evidence>
<dbReference type="GO" id="GO:0048589">
    <property type="term" value="P:developmental growth"/>
    <property type="evidence" value="ECO:0007669"/>
    <property type="project" value="UniProtKB-ARBA"/>
</dbReference>
<dbReference type="GO" id="GO:0048731">
    <property type="term" value="P:system development"/>
    <property type="evidence" value="ECO:0007669"/>
    <property type="project" value="UniProtKB-ARBA"/>
</dbReference>
<dbReference type="CDD" id="cd11304">
    <property type="entry name" value="Cadherin_repeat"/>
    <property type="match status" value="4"/>
</dbReference>
<dbReference type="GO" id="GO:0030154">
    <property type="term" value="P:cell differentiation"/>
    <property type="evidence" value="ECO:0007669"/>
    <property type="project" value="UniProtKB-ARBA"/>
</dbReference>
<dbReference type="FunFam" id="2.60.40.60:FF:000033">
    <property type="entry name" value="FAT atypical cadherin 1"/>
    <property type="match status" value="2"/>
</dbReference>
<evidence type="ECO:0000256" key="10">
    <source>
        <dbReference type="ARBA" id="ARBA00023157"/>
    </source>
</evidence>
<dbReference type="GO" id="GO:0005886">
    <property type="term" value="C:plasma membrane"/>
    <property type="evidence" value="ECO:0007669"/>
    <property type="project" value="UniProtKB-SubCell"/>
</dbReference>